<sequence length="230" mass="26735">MGEMGLYKNNYVFNRENTGIDGVIRFNGDIPYPFTYGNFYKFFNNPSMMGPNIMSSTSKYFRTEIVFNFGTSETKVFYPSFAFSFPTEKETNMIHKKKTGEESSFVMSLFMKGTKTRYFESNFQTKVLSRDAETKRTEFVYKYIRQLPGMKPQVFCVNVDTKTPIYNDYKTLFKLLSTNIDYTFVGKVRGGYSCKEAQLATLKGSFKVSNEMKQTLIDKVTKEMNINKYS</sequence>
<name>A0A5N5T6B7_9CRUS</name>
<organism evidence="1 2">
    <name type="scientific">Armadillidium nasatum</name>
    <dbReference type="NCBI Taxonomy" id="96803"/>
    <lineage>
        <taxon>Eukaryota</taxon>
        <taxon>Metazoa</taxon>
        <taxon>Ecdysozoa</taxon>
        <taxon>Arthropoda</taxon>
        <taxon>Crustacea</taxon>
        <taxon>Multicrustacea</taxon>
        <taxon>Malacostraca</taxon>
        <taxon>Eumalacostraca</taxon>
        <taxon>Peracarida</taxon>
        <taxon>Isopoda</taxon>
        <taxon>Oniscidea</taxon>
        <taxon>Crinocheta</taxon>
        <taxon>Armadillidiidae</taxon>
        <taxon>Armadillidium</taxon>
    </lineage>
</organism>
<reference evidence="1 2" key="1">
    <citation type="journal article" date="2019" name="PLoS Biol.">
        <title>Sex chromosomes control vertical transmission of feminizing Wolbachia symbionts in an isopod.</title>
        <authorList>
            <person name="Becking T."/>
            <person name="Chebbi M.A."/>
            <person name="Giraud I."/>
            <person name="Moumen B."/>
            <person name="Laverre T."/>
            <person name="Caubet Y."/>
            <person name="Peccoud J."/>
            <person name="Gilbert C."/>
            <person name="Cordaux R."/>
        </authorList>
    </citation>
    <scope>NUCLEOTIDE SEQUENCE [LARGE SCALE GENOMIC DNA]</scope>
    <source>
        <strain evidence="1">ANa2</strain>
        <tissue evidence="1">Whole body excluding digestive tract and cuticle</tissue>
    </source>
</reference>
<comment type="caution">
    <text evidence="1">The sequence shown here is derived from an EMBL/GenBank/DDBJ whole genome shotgun (WGS) entry which is preliminary data.</text>
</comment>
<dbReference type="Proteomes" id="UP000326759">
    <property type="component" value="Unassembled WGS sequence"/>
</dbReference>
<accession>A0A5N5T6B7</accession>
<evidence type="ECO:0000313" key="1">
    <source>
        <dbReference type="EMBL" id="KAB7502136.1"/>
    </source>
</evidence>
<keyword evidence="2" id="KW-1185">Reference proteome</keyword>
<gene>
    <name evidence="1" type="ORF">Anas_11779</name>
</gene>
<dbReference type="AlphaFoldDB" id="A0A5N5T6B7"/>
<protein>
    <submittedName>
        <fullName evidence="1">Uncharacterized protein</fullName>
    </submittedName>
</protein>
<dbReference type="OrthoDB" id="160294at2759"/>
<proteinExistence type="predicted"/>
<dbReference type="EMBL" id="SEYY01008465">
    <property type="protein sequence ID" value="KAB7502136.1"/>
    <property type="molecule type" value="Genomic_DNA"/>
</dbReference>
<feature type="non-terminal residue" evidence="1">
    <location>
        <position position="230"/>
    </location>
</feature>
<evidence type="ECO:0000313" key="2">
    <source>
        <dbReference type="Proteomes" id="UP000326759"/>
    </source>
</evidence>